<feature type="region of interest" description="Disordered" evidence="7">
    <location>
        <begin position="766"/>
        <end position="806"/>
    </location>
</feature>
<feature type="transmembrane region" description="Helical" evidence="8">
    <location>
        <begin position="403"/>
        <end position="423"/>
    </location>
</feature>
<evidence type="ECO:0000256" key="2">
    <source>
        <dbReference type="ARBA" id="ARBA00022714"/>
    </source>
</evidence>
<dbReference type="SUPFAM" id="SSF46565">
    <property type="entry name" value="Chaperone J-domain"/>
    <property type="match status" value="1"/>
</dbReference>
<sequence>MSTACLPLYTSPTASITTNKLSPKNFTTPFNATARKSYGNSVACKASSSSSITDFDLYDLLGIDSSSQHSQIKTAYRMLQKRCHPDIAGPAGHDMAIILNEAYSILSDPNSRSAYDKEQAKVAELRGYTGKPLYSAWFGPETEERAVFVDEIKCVGCLKCALFAEKTFAIESAYGRARVVAQWADPEHKIQEAIETCPVDCISGQKLAALEFLMSKQPRGNVRVGASNASGARASNIFVEVNKFQTRFQDAMEKTSAQNSKETDLQREATMAAIQAIRSISNWLYWQSPNNANGSTPDSQTSLIHVSRKSAEPNLDKLREAVAARKQARQSTSPTRKIPSNHLYDEEYWIPSVLALPDSTQDNSNYSAAYNIKPSPTKEGKDAEDRDHYRVDDKKMNKKKRPMIWEVPAMAAVIASVIIRVQIGSEGAIGGVKEHIGGSLALEIVNSSWLPVILAGITWFIIGAAITQIGSEGAIGGVKEHIGGSLALEIVNSSWLPVILAGITWFIIGAAITQVIVEAIQSFSVEFSPWSTPSLIPCTSSAKLSSPRRSRRKMLARLAANRLLEIRQLFRQPLTSRSFSTALNYHLDSPDNNPDLQWEFSDVNKEKAKEILSHYPSNYKQSAVIPLLDLAQQQHGGWLPVSAMNAVAKVIEVAPIRVYEVATFYSMFNRSKVGKYHLLVCGTTPCMIRGSREIEDALLKHLGVKRNEVTKDGLFSVGEMECMGCCVNAPMITVADYSNGSEGYTYNYYEDVTPKRVVEIVETLRRGEKLPPGTQNPQRIRCGPEGGNTTLLSEPKPPPCRDLDAC</sequence>
<evidence type="ECO:0000256" key="7">
    <source>
        <dbReference type="SAM" id="MobiDB-lite"/>
    </source>
</evidence>
<evidence type="ECO:0000256" key="4">
    <source>
        <dbReference type="ARBA" id="ARBA00023004"/>
    </source>
</evidence>
<dbReference type="Pfam" id="PF13370">
    <property type="entry name" value="Fer4_13"/>
    <property type="match status" value="1"/>
</dbReference>
<dbReference type="Pfam" id="PF01257">
    <property type="entry name" value="2Fe-2S_thioredx"/>
    <property type="match status" value="1"/>
</dbReference>
<dbReference type="InterPro" id="IPR042128">
    <property type="entry name" value="NuoE_dom"/>
</dbReference>
<keyword evidence="4" id="KW-0408">Iron</keyword>
<dbReference type="InterPro" id="IPR041921">
    <property type="entry name" value="NuoE_N"/>
</dbReference>
<organism evidence="10 11">
    <name type="scientific">Carpinus fangiana</name>
    <dbReference type="NCBI Taxonomy" id="176857"/>
    <lineage>
        <taxon>Eukaryota</taxon>
        <taxon>Viridiplantae</taxon>
        <taxon>Streptophyta</taxon>
        <taxon>Embryophyta</taxon>
        <taxon>Tracheophyta</taxon>
        <taxon>Spermatophyta</taxon>
        <taxon>Magnoliopsida</taxon>
        <taxon>eudicotyledons</taxon>
        <taxon>Gunneridae</taxon>
        <taxon>Pentapetalae</taxon>
        <taxon>rosids</taxon>
        <taxon>fabids</taxon>
        <taxon>Fagales</taxon>
        <taxon>Betulaceae</taxon>
        <taxon>Carpinus</taxon>
    </lineage>
</organism>
<comment type="similarity">
    <text evidence="1">Belongs to the complex I 24 kDa subunit family.</text>
</comment>
<dbReference type="Gene3D" id="3.30.70.20">
    <property type="match status" value="1"/>
</dbReference>
<dbReference type="PROSITE" id="PS01099">
    <property type="entry name" value="COMPLEX1_24K"/>
    <property type="match status" value="1"/>
</dbReference>
<keyword evidence="8" id="KW-1133">Transmembrane helix</keyword>
<keyword evidence="5" id="KW-0411">Iron-sulfur</keyword>
<feature type="transmembrane region" description="Helical" evidence="8">
    <location>
        <begin position="449"/>
        <end position="469"/>
    </location>
</feature>
<keyword evidence="8" id="KW-0812">Transmembrane</keyword>
<evidence type="ECO:0000259" key="9">
    <source>
        <dbReference type="PROSITE" id="PS50076"/>
    </source>
</evidence>
<dbReference type="CDD" id="cd03064">
    <property type="entry name" value="TRX_Fd_NuoE"/>
    <property type="match status" value="1"/>
</dbReference>
<proteinExistence type="inferred from homology"/>
<evidence type="ECO:0000256" key="6">
    <source>
        <dbReference type="ARBA" id="ARBA00034078"/>
    </source>
</evidence>
<gene>
    <name evidence="10" type="ORF">FH972_008743</name>
</gene>
<evidence type="ECO:0000256" key="3">
    <source>
        <dbReference type="ARBA" id="ARBA00022723"/>
    </source>
</evidence>
<feature type="domain" description="J" evidence="9">
    <location>
        <begin position="56"/>
        <end position="119"/>
    </location>
</feature>
<dbReference type="PANTHER" id="PTHR45295:SF1">
    <property type="entry name" value="CHAPERONE PROTEIN DNAJ C76, CHLOROPLASTIC"/>
    <property type="match status" value="1"/>
</dbReference>
<evidence type="ECO:0000313" key="11">
    <source>
        <dbReference type="Proteomes" id="UP000327013"/>
    </source>
</evidence>
<accession>A0A5N6QZQ1</accession>
<dbReference type="NCBIfam" id="TIGR01958">
    <property type="entry name" value="nuoE_fam"/>
    <property type="match status" value="1"/>
</dbReference>
<dbReference type="AlphaFoldDB" id="A0A5N6QZQ1"/>
<keyword evidence="3" id="KW-0479">Metal-binding</keyword>
<dbReference type="InterPro" id="IPR036869">
    <property type="entry name" value="J_dom_sf"/>
</dbReference>
<evidence type="ECO:0000256" key="8">
    <source>
        <dbReference type="SAM" id="Phobius"/>
    </source>
</evidence>
<dbReference type="Gene3D" id="1.10.10.1590">
    <property type="entry name" value="NADH-quinone oxidoreductase subunit E"/>
    <property type="match status" value="1"/>
</dbReference>
<evidence type="ECO:0000256" key="1">
    <source>
        <dbReference type="ARBA" id="ARBA00010643"/>
    </source>
</evidence>
<keyword evidence="2" id="KW-0001">2Fe-2S</keyword>
<dbReference type="OrthoDB" id="10254187at2759"/>
<dbReference type="SMART" id="SM00271">
    <property type="entry name" value="DnaJ"/>
    <property type="match status" value="1"/>
</dbReference>
<feature type="region of interest" description="Disordered" evidence="7">
    <location>
        <begin position="367"/>
        <end position="386"/>
    </location>
</feature>
<dbReference type="InterPro" id="IPR036249">
    <property type="entry name" value="Thioredoxin-like_sf"/>
</dbReference>
<dbReference type="InterPro" id="IPR001623">
    <property type="entry name" value="DnaJ_domain"/>
</dbReference>
<name>A0A5N6QZQ1_9ROSI</name>
<dbReference type="Pfam" id="PF00226">
    <property type="entry name" value="DnaJ"/>
    <property type="match status" value="1"/>
</dbReference>
<dbReference type="PANTHER" id="PTHR45295">
    <property type="entry name" value="CHAPERONE PROTEIN DNAJ C76, CHLOROPLASTIC"/>
    <property type="match status" value="1"/>
</dbReference>
<dbReference type="FunFam" id="3.40.30.10:FF:000097">
    <property type="entry name" value="NADH dehydrogenase [ubiquinone] flavoprotein 2"/>
    <property type="match status" value="1"/>
</dbReference>
<dbReference type="GO" id="GO:0016491">
    <property type="term" value="F:oxidoreductase activity"/>
    <property type="evidence" value="ECO:0007669"/>
    <property type="project" value="InterPro"/>
</dbReference>
<keyword evidence="11" id="KW-1185">Reference proteome</keyword>
<dbReference type="SUPFAM" id="SSF52833">
    <property type="entry name" value="Thioredoxin-like"/>
    <property type="match status" value="1"/>
</dbReference>
<dbReference type="CDD" id="cd06257">
    <property type="entry name" value="DnaJ"/>
    <property type="match status" value="1"/>
</dbReference>
<dbReference type="EMBL" id="CM017323">
    <property type="protein sequence ID" value="KAE8022986.1"/>
    <property type="molecule type" value="Genomic_DNA"/>
</dbReference>
<dbReference type="PROSITE" id="PS50076">
    <property type="entry name" value="DNAJ_2"/>
    <property type="match status" value="1"/>
</dbReference>
<dbReference type="GO" id="GO:0051537">
    <property type="term" value="F:2 iron, 2 sulfur cluster binding"/>
    <property type="evidence" value="ECO:0007669"/>
    <property type="project" value="UniProtKB-KW"/>
</dbReference>
<evidence type="ECO:0000313" key="10">
    <source>
        <dbReference type="EMBL" id="KAE8022986.1"/>
    </source>
</evidence>
<dbReference type="GO" id="GO:0046872">
    <property type="term" value="F:metal ion binding"/>
    <property type="evidence" value="ECO:0007669"/>
    <property type="project" value="UniProtKB-KW"/>
</dbReference>
<dbReference type="FunFam" id="1.10.10.1590:FF:000001">
    <property type="entry name" value="NADH-quinone oxidoreductase subunit E"/>
    <property type="match status" value="1"/>
</dbReference>
<protein>
    <recommendedName>
        <fullName evidence="9">J domain-containing protein</fullName>
    </recommendedName>
</protein>
<dbReference type="InterPro" id="IPR002023">
    <property type="entry name" value="NuoE-like"/>
</dbReference>
<evidence type="ECO:0000256" key="5">
    <source>
        <dbReference type="ARBA" id="ARBA00023014"/>
    </source>
</evidence>
<feature type="compositionally biased region" description="Basic and acidic residues" evidence="7">
    <location>
        <begin position="376"/>
        <end position="386"/>
    </location>
</feature>
<feature type="transmembrane region" description="Helical" evidence="8">
    <location>
        <begin position="490"/>
        <end position="512"/>
    </location>
</feature>
<dbReference type="Gene3D" id="3.40.30.10">
    <property type="entry name" value="Glutaredoxin"/>
    <property type="match status" value="1"/>
</dbReference>
<reference evidence="10 11" key="1">
    <citation type="submission" date="2019-06" db="EMBL/GenBank/DDBJ databases">
        <title>A chromosomal-level reference genome of Carpinus fangiana (Coryloideae, Betulaceae).</title>
        <authorList>
            <person name="Yang X."/>
            <person name="Wang Z."/>
            <person name="Zhang L."/>
            <person name="Hao G."/>
            <person name="Liu J."/>
            <person name="Yang Y."/>
        </authorList>
    </citation>
    <scope>NUCLEOTIDE SEQUENCE [LARGE SCALE GENOMIC DNA]</scope>
    <source>
        <strain evidence="10">Cfa_2016G</strain>
        <tissue evidence="10">Leaf</tissue>
    </source>
</reference>
<comment type="cofactor">
    <cofactor evidence="6">
        <name>[2Fe-2S] cluster</name>
        <dbReference type="ChEBI" id="CHEBI:190135"/>
    </cofactor>
</comment>
<dbReference type="SUPFAM" id="SSF54862">
    <property type="entry name" value="4Fe-4S ferredoxins"/>
    <property type="match status" value="1"/>
</dbReference>
<dbReference type="Proteomes" id="UP000327013">
    <property type="component" value="Chromosome 3"/>
</dbReference>
<keyword evidence="8" id="KW-0472">Membrane</keyword>
<dbReference type="Gene3D" id="1.10.287.110">
    <property type="entry name" value="DnaJ domain"/>
    <property type="match status" value="1"/>
</dbReference>